<accession>A0AAW9TYX3</accession>
<sequence>MPALSSWGGKKLSKGLVVIWAPILGAMFAWFPSGDYAPPVVSWVAPSADSRDVDPDAAIMVTFGDGIDSASVRINSFWLSAANVTVEASAIYDERNRSVVLSPAIPLAISTKYMAAIAVDARDNAGNPLTLSRRWSFTTRRDLEQGYGGQILIIASASQHFTKYYSEILRTEGIGSFESIELSQVTDQLLDRFSLAILGEMPLSEAQAAMFSSWVQRGGDLISMRPDKKLAQLLGLKYRGASMNDGYLLIDTAVDPGRGITSKTIQFHGAANLYTRSEGVTEIARLYRDASSATLYPAITLRQIGEAGGQAATFSYDLARSIVYTRQGNPAWVGDERDGSPVIRPTDLFFGAKKGDEHPDWNDLDRVAIPVVDEQQRLLVNMMNLMLEGKAPLPRLWYFPKGHKAVLVMTGDDHGTRKGSQKSFDELKANEPRGCSLVDWECYRATSWMYTTSGLTAEEARAYAAAGFDIGVHVNTGCKNVEPSEFSGIFSRELHDFRAKYRDLPAQTGSRTHCLPWSEWAGTPKVEARYGVRMDLNYYYWPPSWIKDRPGFMTGSGLPMRFADLDGTMIDVYQLPTHLVNESGMSFPSAIEALLDRALGPEGYYGAFGTHYDFTDDFDRQLTAAAKARGVPLVSARQLLDWTDGRNNSHFAHIAWSGSVLTFDAFADPRTGKMLRGMVPARSGGIEISGITRGGMPVDYKTETIKGAVYAIFPVESGTYGVSYGHSQTADANPAE</sequence>
<organism evidence="4 5">
    <name type="scientific">Rhizobium meliloti</name>
    <name type="common">Ensifer meliloti</name>
    <name type="synonym">Sinorhizobium meliloti</name>
    <dbReference type="NCBI Taxonomy" id="382"/>
    <lineage>
        <taxon>Bacteria</taxon>
        <taxon>Pseudomonadati</taxon>
        <taxon>Pseudomonadota</taxon>
        <taxon>Alphaproteobacteria</taxon>
        <taxon>Hyphomicrobiales</taxon>
        <taxon>Rhizobiaceae</taxon>
        <taxon>Sinorhizobium/Ensifer group</taxon>
        <taxon>Sinorhizobium</taxon>
    </lineage>
</organism>
<dbReference type="AlphaFoldDB" id="A0AAW9TYX3"/>
<protein>
    <recommendedName>
        <fullName evidence="3">SbsA Ig-like domain-containing protein</fullName>
    </recommendedName>
</protein>
<dbReference type="InterPro" id="IPR032812">
    <property type="entry name" value="SbsA_Ig"/>
</dbReference>
<dbReference type="RefSeq" id="WP_017275867.1">
    <property type="nucleotide sequence ID" value="NZ_CP123006.1"/>
</dbReference>
<evidence type="ECO:0000256" key="2">
    <source>
        <dbReference type="SAM" id="Phobius"/>
    </source>
</evidence>
<feature type="transmembrane region" description="Helical" evidence="2">
    <location>
        <begin position="12"/>
        <end position="31"/>
    </location>
</feature>
<feature type="domain" description="SbsA Ig-like" evidence="3">
    <location>
        <begin position="37"/>
        <end position="139"/>
    </location>
</feature>
<keyword evidence="2" id="KW-1133">Transmembrane helix</keyword>
<evidence type="ECO:0000256" key="1">
    <source>
        <dbReference type="ARBA" id="ARBA00022729"/>
    </source>
</evidence>
<dbReference type="Proteomes" id="UP000429484">
    <property type="component" value="Unassembled WGS sequence"/>
</dbReference>
<reference evidence="4 5" key="1">
    <citation type="journal article" date="2013" name="Genome Biol.">
        <title>Comparative genomics of the core and accessory genomes of 48 Sinorhizobium strains comprising five genospecies.</title>
        <authorList>
            <person name="Sugawara M."/>
            <person name="Epstein B."/>
            <person name="Badgley B.D."/>
            <person name="Unno T."/>
            <person name="Xu L."/>
            <person name="Reese J."/>
            <person name="Gyaneshwar P."/>
            <person name="Denny R."/>
            <person name="Mudge J."/>
            <person name="Bharti A.K."/>
            <person name="Farmer A.D."/>
            <person name="May G.D."/>
            <person name="Woodward J.E."/>
            <person name="Medigue C."/>
            <person name="Vallenet D."/>
            <person name="Lajus A."/>
            <person name="Rouy Z."/>
            <person name="Martinez-Vaz B."/>
            <person name="Tiffin P."/>
            <person name="Young N.D."/>
            <person name="Sadowsky M.J."/>
        </authorList>
    </citation>
    <scope>NUCLEOTIDE SEQUENCE [LARGE SCALE GENOMIC DNA]</scope>
    <source>
        <strain evidence="4 5">N6B1</strain>
    </source>
</reference>
<evidence type="ECO:0000313" key="4">
    <source>
        <dbReference type="EMBL" id="MQW37658.1"/>
    </source>
</evidence>
<gene>
    <name evidence="4" type="ORF">GHK53_34175</name>
</gene>
<keyword evidence="1" id="KW-0732">Signal</keyword>
<dbReference type="Pfam" id="PF13205">
    <property type="entry name" value="Big_5"/>
    <property type="match status" value="1"/>
</dbReference>
<evidence type="ECO:0000313" key="5">
    <source>
        <dbReference type="Proteomes" id="UP000429484"/>
    </source>
</evidence>
<name>A0AAW9TYX3_RHIML</name>
<comment type="caution">
    <text evidence="4">The sequence shown here is derived from an EMBL/GenBank/DDBJ whole genome shotgun (WGS) entry which is preliminary data.</text>
</comment>
<evidence type="ECO:0000259" key="3">
    <source>
        <dbReference type="Pfam" id="PF13205"/>
    </source>
</evidence>
<dbReference type="EMBL" id="WISR01000275">
    <property type="protein sequence ID" value="MQW37658.1"/>
    <property type="molecule type" value="Genomic_DNA"/>
</dbReference>
<proteinExistence type="predicted"/>
<keyword evidence="2" id="KW-0472">Membrane</keyword>
<keyword evidence="2" id="KW-0812">Transmembrane</keyword>